<reference evidence="10" key="1">
    <citation type="submission" date="2018-08" db="EMBL/GenBank/DDBJ databases">
        <authorList>
            <consortium name="GenomeTrakr network: Whole genome sequencing for foodborne pathogen traceback"/>
        </authorList>
    </citation>
    <scope>NUCLEOTIDE SEQUENCE [LARGE SCALE GENOMIC DNA]</scope>
    <source>
        <strain evidence="10">CFSAN034428</strain>
    </source>
</reference>
<evidence type="ECO:0000256" key="4">
    <source>
        <dbReference type="ARBA" id="ARBA00022519"/>
    </source>
</evidence>
<keyword evidence="7 9" id="KW-1133">Transmembrane helix</keyword>
<evidence type="ECO:0000256" key="6">
    <source>
        <dbReference type="ARBA" id="ARBA00022692"/>
    </source>
</evidence>
<name>A0A402TMA1_SALER</name>
<comment type="subcellular location">
    <subcellularLocation>
        <location evidence="1">Cell inner membrane</location>
        <topology evidence="1">Single-pass membrane protein</topology>
    </subcellularLocation>
</comment>
<dbReference type="Proteomes" id="UP000839515">
    <property type="component" value="Unassembled WGS sequence"/>
</dbReference>
<proteinExistence type="inferred from homology"/>
<sequence length="46" mass="5039">MSQKSLSTIAICIAVVLIIWMLRGSLCELHMILGGAEFAAFLQCKQ</sequence>
<keyword evidence="4" id="KW-0997">Cell inner membrane</keyword>
<comment type="caution">
    <text evidence="10">The sequence shown here is derived from an EMBL/GenBank/DDBJ whole genome shotgun (WGS) entry which is preliminary data.</text>
</comment>
<gene>
    <name evidence="10" type="ORF">ATP91_17805</name>
</gene>
<comment type="similarity">
    <text evidence="2">Belongs to the Hok/Gef family.</text>
</comment>
<keyword evidence="5" id="KW-1277">Toxin-antitoxin system</keyword>
<evidence type="ECO:0000256" key="5">
    <source>
        <dbReference type="ARBA" id="ARBA00022649"/>
    </source>
</evidence>
<dbReference type="GO" id="GO:0005886">
    <property type="term" value="C:plasma membrane"/>
    <property type="evidence" value="ECO:0007669"/>
    <property type="project" value="UniProtKB-SubCell"/>
</dbReference>
<accession>A0A402TMA1</accession>
<keyword evidence="8 9" id="KW-0472">Membrane</keyword>
<dbReference type="Pfam" id="PF01848">
    <property type="entry name" value="HOK_GEF"/>
    <property type="match status" value="1"/>
</dbReference>
<dbReference type="AlphaFoldDB" id="A0A402TMA1"/>
<protein>
    <submittedName>
        <fullName evidence="10">Hok/Gef family protein</fullName>
    </submittedName>
</protein>
<evidence type="ECO:0000256" key="3">
    <source>
        <dbReference type="ARBA" id="ARBA00022475"/>
    </source>
</evidence>
<organism evidence="10">
    <name type="scientific">Salmonella enterica</name>
    <name type="common">Salmonella choleraesuis</name>
    <dbReference type="NCBI Taxonomy" id="28901"/>
    <lineage>
        <taxon>Bacteria</taxon>
        <taxon>Pseudomonadati</taxon>
        <taxon>Pseudomonadota</taxon>
        <taxon>Gammaproteobacteria</taxon>
        <taxon>Enterobacterales</taxon>
        <taxon>Enterobacteriaceae</taxon>
        <taxon>Salmonella</taxon>
    </lineage>
</organism>
<evidence type="ECO:0000256" key="2">
    <source>
        <dbReference type="ARBA" id="ARBA00008629"/>
    </source>
</evidence>
<evidence type="ECO:0000256" key="1">
    <source>
        <dbReference type="ARBA" id="ARBA00004377"/>
    </source>
</evidence>
<evidence type="ECO:0000256" key="7">
    <source>
        <dbReference type="ARBA" id="ARBA00022989"/>
    </source>
</evidence>
<evidence type="ECO:0000256" key="9">
    <source>
        <dbReference type="SAM" id="Phobius"/>
    </source>
</evidence>
<keyword evidence="6 9" id="KW-0812">Transmembrane</keyword>
<dbReference type="EMBL" id="RSTU01000015">
    <property type="protein sequence ID" value="MIT92129.1"/>
    <property type="molecule type" value="Genomic_DNA"/>
</dbReference>
<dbReference type="InterPro" id="IPR000021">
    <property type="entry name" value="Hok/gef_toxin"/>
</dbReference>
<keyword evidence="3" id="KW-1003">Cell membrane</keyword>
<evidence type="ECO:0000313" key="10">
    <source>
        <dbReference type="EMBL" id="MIT92129.1"/>
    </source>
</evidence>
<feature type="transmembrane region" description="Helical" evidence="9">
    <location>
        <begin position="6"/>
        <end position="22"/>
    </location>
</feature>
<evidence type="ECO:0000256" key="8">
    <source>
        <dbReference type="ARBA" id="ARBA00023136"/>
    </source>
</evidence>
<dbReference type="RefSeq" id="WP_024153978.1">
    <property type="nucleotide sequence ID" value="NZ_MYVN01000045.1"/>
</dbReference>